<reference evidence="3 4" key="1">
    <citation type="submission" date="2020-04" db="EMBL/GenBank/DDBJ databases">
        <authorList>
            <person name="De Canck E."/>
        </authorList>
    </citation>
    <scope>NUCLEOTIDE SEQUENCE [LARGE SCALE GENOMIC DNA]</scope>
    <source>
        <strain evidence="3 4">LMG 9964</strain>
    </source>
</reference>
<evidence type="ECO:0000256" key="1">
    <source>
        <dbReference type="SAM" id="MobiDB-lite"/>
    </source>
</evidence>
<dbReference type="AlphaFoldDB" id="A0A6J5KFP6"/>
<feature type="compositionally biased region" description="Polar residues" evidence="1">
    <location>
        <begin position="17"/>
        <end position="30"/>
    </location>
</feature>
<protein>
    <recommendedName>
        <fullName evidence="2">DUF6883 domain-containing protein</fullName>
    </recommendedName>
</protein>
<name>A0A6J5KFP6_9BURK</name>
<dbReference type="Pfam" id="PF21814">
    <property type="entry name" value="DUF6883"/>
    <property type="match status" value="1"/>
</dbReference>
<sequence>MQANNGQTPPSDPNPLVQANNGNPPTTGASPVTPAVPVCDPPVCTMVPGSPGTLSNAILSSGSSNSGSGSTNGQGSTNNVRFDTSNLESKLNGYLLGPAHPQNQTKANWFSQALGFDQSNWQELAKQLYFDMATAVQTKTTQYGQTCEQVIPIKGTNGKTIDTTFVFMKDNSGTVRLVTGIPAKK</sequence>
<evidence type="ECO:0000313" key="4">
    <source>
        <dbReference type="Proteomes" id="UP000494102"/>
    </source>
</evidence>
<feature type="domain" description="DUF6883" evidence="2">
    <location>
        <begin position="88"/>
        <end position="182"/>
    </location>
</feature>
<dbReference type="InterPro" id="IPR049250">
    <property type="entry name" value="DUF6883"/>
</dbReference>
<feature type="region of interest" description="Disordered" evidence="1">
    <location>
        <begin position="1"/>
        <end position="34"/>
    </location>
</feature>
<feature type="compositionally biased region" description="Low complexity" evidence="1">
    <location>
        <begin position="60"/>
        <end position="79"/>
    </location>
</feature>
<proteinExistence type="predicted"/>
<accession>A0A6J5KFP6</accession>
<evidence type="ECO:0000259" key="2">
    <source>
        <dbReference type="Pfam" id="PF21814"/>
    </source>
</evidence>
<dbReference type="RefSeq" id="WP_014973332.1">
    <property type="nucleotide sequence ID" value="NZ_CADILN010000009.1"/>
</dbReference>
<evidence type="ECO:0000313" key="3">
    <source>
        <dbReference type="EMBL" id="CAB4051604.1"/>
    </source>
</evidence>
<organism evidence="3 4">
    <name type="scientific">Paraburkholderia phenoliruptrix</name>
    <dbReference type="NCBI Taxonomy" id="252970"/>
    <lineage>
        <taxon>Bacteria</taxon>
        <taxon>Pseudomonadati</taxon>
        <taxon>Pseudomonadota</taxon>
        <taxon>Betaproteobacteria</taxon>
        <taxon>Burkholderiales</taxon>
        <taxon>Burkholderiaceae</taxon>
        <taxon>Paraburkholderia</taxon>
    </lineage>
</organism>
<dbReference type="GeneID" id="84320034"/>
<dbReference type="EMBL" id="CADILN010000009">
    <property type="protein sequence ID" value="CAB4051604.1"/>
    <property type="molecule type" value="Genomic_DNA"/>
</dbReference>
<dbReference type="Proteomes" id="UP000494102">
    <property type="component" value="Unassembled WGS sequence"/>
</dbReference>
<gene>
    <name evidence="3" type="ORF">LMG9964_05283</name>
</gene>
<feature type="region of interest" description="Disordered" evidence="1">
    <location>
        <begin position="55"/>
        <end position="82"/>
    </location>
</feature>